<evidence type="ECO:0000256" key="3">
    <source>
        <dbReference type="ARBA" id="ARBA00022553"/>
    </source>
</evidence>
<dbReference type="PANTHER" id="PTHR43065:SF10">
    <property type="entry name" value="PEROXIDE STRESS-ACTIVATED HISTIDINE KINASE MAK3"/>
    <property type="match status" value="1"/>
</dbReference>
<evidence type="ECO:0000256" key="7">
    <source>
        <dbReference type="ARBA" id="ARBA00022840"/>
    </source>
</evidence>
<dbReference type="PROSITE" id="PS50109">
    <property type="entry name" value="HIS_KIN"/>
    <property type="match status" value="1"/>
</dbReference>
<dbReference type="SUPFAM" id="SSF47384">
    <property type="entry name" value="Homodimeric domain of signal transducing histidine kinase"/>
    <property type="match status" value="1"/>
</dbReference>
<dbReference type="InterPro" id="IPR003661">
    <property type="entry name" value="HisK_dim/P_dom"/>
</dbReference>
<keyword evidence="11" id="KW-1185">Reference proteome</keyword>
<dbReference type="Pfam" id="PF00512">
    <property type="entry name" value="HisKA"/>
    <property type="match status" value="1"/>
</dbReference>
<keyword evidence="7" id="KW-0067">ATP-binding</keyword>
<keyword evidence="5" id="KW-0547">Nucleotide-binding</keyword>
<comment type="caution">
    <text evidence="10">The sequence shown here is derived from an EMBL/GenBank/DDBJ whole genome shotgun (WGS) entry which is preliminary data.</text>
</comment>
<proteinExistence type="predicted"/>
<dbReference type="SUPFAM" id="SSF55874">
    <property type="entry name" value="ATPase domain of HSP90 chaperone/DNA topoisomerase II/histidine kinase"/>
    <property type="match status" value="1"/>
</dbReference>
<dbReference type="Gene3D" id="1.10.287.130">
    <property type="match status" value="1"/>
</dbReference>
<evidence type="ECO:0000256" key="1">
    <source>
        <dbReference type="ARBA" id="ARBA00000085"/>
    </source>
</evidence>
<dbReference type="EMBL" id="JAFBED010000004">
    <property type="protein sequence ID" value="MBM7620283.1"/>
    <property type="molecule type" value="Genomic_DNA"/>
</dbReference>
<organism evidence="10 11">
    <name type="scientific">Sutcliffiella tianshenii</name>
    <dbReference type="NCBI Taxonomy" id="1463404"/>
    <lineage>
        <taxon>Bacteria</taxon>
        <taxon>Bacillati</taxon>
        <taxon>Bacillota</taxon>
        <taxon>Bacilli</taxon>
        <taxon>Bacillales</taxon>
        <taxon>Bacillaceae</taxon>
        <taxon>Sutcliffiella</taxon>
    </lineage>
</organism>
<reference evidence="10 11" key="1">
    <citation type="submission" date="2021-01" db="EMBL/GenBank/DDBJ databases">
        <title>Genomic Encyclopedia of Type Strains, Phase IV (KMG-IV): sequencing the most valuable type-strain genomes for metagenomic binning, comparative biology and taxonomic classification.</title>
        <authorList>
            <person name="Goeker M."/>
        </authorList>
    </citation>
    <scope>NUCLEOTIDE SEQUENCE [LARGE SCALE GENOMIC DNA]</scope>
    <source>
        <strain evidence="10 11">DSM 25879</strain>
    </source>
</reference>
<dbReference type="InterPro" id="IPR003594">
    <property type="entry name" value="HATPase_dom"/>
</dbReference>
<keyword evidence="8" id="KW-0902">Two-component regulatory system</keyword>
<evidence type="ECO:0000313" key="10">
    <source>
        <dbReference type="EMBL" id="MBM7620283.1"/>
    </source>
</evidence>
<evidence type="ECO:0000256" key="5">
    <source>
        <dbReference type="ARBA" id="ARBA00022741"/>
    </source>
</evidence>
<dbReference type="PRINTS" id="PR00344">
    <property type="entry name" value="BCTRLSENSOR"/>
</dbReference>
<protein>
    <recommendedName>
        <fullName evidence="2">histidine kinase</fullName>
        <ecNumber evidence="2">2.7.13.3</ecNumber>
    </recommendedName>
</protein>
<dbReference type="InterPro" id="IPR005467">
    <property type="entry name" value="His_kinase_dom"/>
</dbReference>
<dbReference type="PANTHER" id="PTHR43065">
    <property type="entry name" value="SENSOR HISTIDINE KINASE"/>
    <property type="match status" value="1"/>
</dbReference>
<dbReference type="Proteomes" id="UP000737402">
    <property type="component" value="Unassembled WGS sequence"/>
</dbReference>
<evidence type="ECO:0000259" key="9">
    <source>
        <dbReference type="PROSITE" id="PS50109"/>
    </source>
</evidence>
<dbReference type="Pfam" id="PF02518">
    <property type="entry name" value="HATPase_c"/>
    <property type="match status" value="1"/>
</dbReference>
<keyword evidence="3" id="KW-0597">Phosphoprotein</keyword>
<feature type="domain" description="Histidine kinase" evidence="9">
    <location>
        <begin position="261"/>
        <end position="466"/>
    </location>
</feature>
<dbReference type="SUPFAM" id="SSF55785">
    <property type="entry name" value="PYP-like sensor domain (PAS domain)"/>
    <property type="match status" value="1"/>
</dbReference>
<comment type="catalytic activity">
    <reaction evidence="1">
        <text>ATP + protein L-histidine = ADP + protein N-phospho-L-histidine.</text>
        <dbReference type="EC" id="2.7.13.3"/>
    </reaction>
</comment>
<gene>
    <name evidence="10" type="ORF">JOC95_002136</name>
</gene>
<dbReference type="SMART" id="SM00387">
    <property type="entry name" value="HATPase_c"/>
    <property type="match status" value="1"/>
</dbReference>
<dbReference type="CDD" id="cd00082">
    <property type="entry name" value="HisKA"/>
    <property type="match status" value="1"/>
</dbReference>
<dbReference type="GO" id="GO:0016301">
    <property type="term" value="F:kinase activity"/>
    <property type="evidence" value="ECO:0007669"/>
    <property type="project" value="UniProtKB-KW"/>
</dbReference>
<keyword evidence="4" id="KW-0808">Transferase</keyword>
<keyword evidence="6 10" id="KW-0418">Kinase</keyword>
<dbReference type="InterPro" id="IPR004358">
    <property type="entry name" value="Sig_transdc_His_kin-like_C"/>
</dbReference>
<accession>A0ABS2P017</accession>
<evidence type="ECO:0000256" key="4">
    <source>
        <dbReference type="ARBA" id="ARBA00022679"/>
    </source>
</evidence>
<evidence type="ECO:0000313" key="11">
    <source>
        <dbReference type="Proteomes" id="UP000737402"/>
    </source>
</evidence>
<dbReference type="InterPro" id="IPR035965">
    <property type="entry name" value="PAS-like_dom_sf"/>
</dbReference>
<dbReference type="Gene3D" id="3.30.565.10">
    <property type="entry name" value="Histidine kinase-like ATPase, C-terminal domain"/>
    <property type="match status" value="1"/>
</dbReference>
<evidence type="ECO:0000256" key="2">
    <source>
        <dbReference type="ARBA" id="ARBA00012438"/>
    </source>
</evidence>
<dbReference type="EC" id="2.7.13.3" evidence="2"/>
<sequence>MSFIIDRKEQQIFHTLSSDLRLILNVNGSIEEWNEHAASFFTLLEEEKSFFLTFPTSYREKVFTYIQELIAANGEMRKKILFHRIDGKYIEVVYNGKFAENRIYLSGNVIETNDVMSILPLHYGTIEQSLKLNEFTTNSLDVAILVLTKQATIEYINNRCLTVLELDVGEDTYRNAEFSSIHTPSFLKQKLLEIHEEVYLNKTFKERICYDDEMLFQIQGVYFEQTEKVFFIIHDRSYQQKFENLLIYKQQMESVSQISAGMAHELRNPLSVIKGFIQLSQITNNWSKYYDTIMAEINRMNSIIEDFLSVSRKKVKKQPIQPQQIFRSLVYIFQSECLLHNIDFDFEIDEVEEQVVVNEAMIKQVMLNFLRNAIEAYQDNQKSKFFLLRAKKSDLFYEITVMDNGKGMTEEVLERIGKPFFTTKEKGNGLGIPLCKKIIEDHDGELFIDSKLGEGSTFCYRLPLHKKA</sequence>
<name>A0ABS2P017_9BACI</name>
<dbReference type="InterPro" id="IPR036097">
    <property type="entry name" value="HisK_dim/P_sf"/>
</dbReference>
<evidence type="ECO:0000256" key="6">
    <source>
        <dbReference type="ARBA" id="ARBA00022777"/>
    </source>
</evidence>
<dbReference type="RefSeq" id="WP_204415841.1">
    <property type="nucleotide sequence ID" value="NZ_JAFBED010000004.1"/>
</dbReference>
<dbReference type="InterPro" id="IPR036890">
    <property type="entry name" value="HATPase_C_sf"/>
</dbReference>
<evidence type="ECO:0000256" key="8">
    <source>
        <dbReference type="ARBA" id="ARBA00023012"/>
    </source>
</evidence>
<dbReference type="SMART" id="SM00388">
    <property type="entry name" value="HisKA"/>
    <property type="match status" value="1"/>
</dbReference>